<dbReference type="InterPro" id="IPR004045">
    <property type="entry name" value="Glutathione_S-Trfase_N"/>
</dbReference>
<name>A0ABN6VDR4_9HYPH</name>
<dbReference type="PANTHER" id="PTHR42673">
    <property type="entry name" value="MALEYLACETOACETATE ISOMERASE"/>
    <property type="match status" value="1"/>
</dbReference>
<evidence type="ECO:0000313" key="2">
    <source>
        <dbReference type="EMBL" id="BDV33771.1"/>
    </source>
</evidence>
<protein>
    <submittedName>
        <fullName evidence="2">Glutathione S-transferase</fullName>
    </submittedName>
</protein>
<dbReference type="InterPro" id="IPR036249">
    <property type="entry name" value="Thioredoxin-like_sf"/>
</dbReference>
<proteinExistence type="predicted"/>
<dbReference type="Pfam" id="PF13409">
    <property type="entry name" value="GST_N_2"/>
    <property type="match status" value="1"/>
</dbReference>
<organism evidence="2 3">
    <name type="scientific">Methylocystis iwaonis</name>
    <dbReference type="NCBI Taxonomy" id="2885079"/>
    <lineage>
        <taxon>Bacteria</taxon>
        <taxon>Pseudomonadati</taxon>
        <taxon>Pseudomonadota</taxon>
        <taxon>Alphaproteobacteria</taxon>
        <taxon>Hyphomicrobiales</taxon>
        <taxon>Methylocystaceae</taxon>
        <taxon>Methylocystis</taxon>
    </lineage>
</organism>
<dbReference type="PROSITE" id="PS50404">
    <property type="entry name" value="GST_NTER"/>
    <property type="match status" value="1"/>
</dbReference>
<feature type="domain" description="GST N-terminal" evidence="1">
    <location>
        <begin position="4"/>
        <end position="84"/>
    </location>
</feature>
<dbReference type="Gene3D" id="1.20.1050.10">
    <property type="match status" value="1"/>
</dbReference>
<dbReference type="Pfam" id="PF13410">
    <property type="entry name" value="GST_C_2"/>
    <property type="match status" value="1"/>
</dbReference>
<dbReference type="EMBL" id="AP027142">
    <property type="protein sequence ID" value="BDV33771.1"/>
    <property type="molecule type" value="Genomic_DNA"/>
</dbReference>
<dbReference type="PANTHER" id="PTHR42673:SF4">
    <property type="entry name" value="MALEYLACETOACETATE ISOMERASE"/>
    <property type="match status" value="1"/>
</dbReference>
<evidence type="ECO:0000313" key="3">
    <source>
        <dbReference type="Proteomes" id="UP001317629"/>
    </source>
</evidence>
<gene>
    <name evidence="2" type="ORF">SS37A_13000</name>
</gene>
<dbReference type="CDD" id="cd03194">
    <property type="entry name" value="GST_C_3"/>
    <property type="match status" value="1"/>
</dbReference>
<dbReference type="InterPro" id="IPR040079">
    <property type="entry name" value="Glutathione_S-Trfase"/>
</dbReference>
<evidence type="ECO:0000259" key="1">
    <source>
        <dbReference type="PROSITE" id="PS50404"/>
    </source>
</evidence>
<dbReference type="Proteomes" id="UP001317629">
    <property type="component" value="Chromosome"/>
</dbReference>
<dbReference type="SFLD" id="SFLDS00019">
    <property type="entry name" value="Glutathione_Transferase_(cytos"/>
    <property type="match status" value="1"/>
</dbReference>
<accession>A0ABN6VDR4</accession>
<dbReference type="SUPFAM" id="SSF47616">
    <property type="entry name" value="GST C-terminal domain-like"/>
    <property type="match status" value="1"/>
</dbReference>
<dbReference type="Gene3D" id="3.40.30.10">
    <property type="entry name" value="Glutaredoxin"/>
    <property type="match status" value="1"/>
</dbReference>
<reference evidence="2 3" key="1">
    <citation type="journal article" date="2023" name="Int. J. Syst. Evol. Microbiol.">
        <title>Methylocystis iwaonis sp. nov., a type II methane-oxidizing bacterium from surface soil of a rice paddy field in Japan, and emended description of the genus Methylocystis (ex Whittenbury et al. 1970) Bowman et al. 1993.</title>
        <authorList>
            <person name="Kaise H."/>
            <person name="Sawadogo J.B."/>
            <person name="Alam M.S."/>
            <person name="Ueno C."/>
            <person name="Dianou D."/>
            <person name="Shinjo R."/>
            <person name="Asakawa S."/>
        </authorList>
    </citation>
    <scope>NUCLEOTIDE SEQUENCE [LARGE SCALE GENOMIC DNA]</scope>
    <source>
        <strain evidence="2 3">SS37A-Re</strain>
    </source>
</reference>
<keyword evidence="3" id="KW-1185">Reference proteome</keyword>
<dbReference type="CDD" id="cd03043">
    <property type="entry name" value="GST_N_1"/>
    <property type="match status" value="1"/>
</dbReference>
<dbReference type="InterPro" id="IPR036282">
    <property type="entry name" value="Glutathione-S-Trfase_C_sf"/>
</dbReference>
<dbReference type="RefSeq" id="WP_281931285.1">
    <property type="nucleotide sequence ID" value="NZ_AP027142.1"/>
</dbReference>
<dbReference type="SUPFAM" id="SSF52833">
    <property type="entry name" value="Thioredoxin-like"/>
    <property type="match status" value="1"/>
</dbReference>
<sequence>MPTATLTISSKNYSSWSLRGWLLMKLSGLPFEEITVDPDDATAREEILLLSPSIRVPCLTYGDFRIWDTLAIGEFLNEIAPDAKLLPADRLSRARCRSICGELHSGFNALRSALPMNLKGHFPKFKVWSKAQGDVARVAEIWRESIELHGGPYLFGDRISMADAMYAPVVTRFRTYDVALDPLCEDYCDRILAWPAMQEWLEAAKLEKDEIEELEVEF</sequence>